<dbReference type="VEuPathDB" id="MicrosporidiaDB:HERIO_1711"/>
<reference evidence="1 2" key="1">
    <citation type="journal article" date="2017" name="Environ. Microbiol.">
        <title>Decay of the glycolytic pathway and adaptation to intranuclear parasitism within Enterocytozoonidae microsporidia.</title>
        <authorList>
            <person name="Wiredu Boakye D."/>
            <person name="Jaroenlak P."/>
            <person name="Prachumwat A."/>
            <person name="Williams T.A."/>
            <person name="Bateman K.S."/>
            <person name="Itsathitphaisarn O."/>
            <person name="Sritunyalucksana K."/>
            <person name="Paszkiewicz K.H."/>
            <person name="Moore K.A."/>
            <person name="Stentiford G.D."/>
            <person name="Williams B.A."/>
        </authorList>
    </citation>
    <scope>NUCLEOTIDE SEQUENCE [LARGE SCALE GENOMIC DNA]</scope>
    <source>
        <strain evidence="1 2">GB1</strain>
    </source>
</reference>
<dbReference type="Proteomes" id="UP000192356">
    <property type="component" value="Unassembled WGS sequence"/>
</dbReference>
<name>A0A1X0Q989_9MICR</name>
<organism evidence="1 2">
    <name type="scientific">Hepatospora eriocheir</name>
    <dbReference type="NCBI Taxonomy" id="1081669"/>
    <lineage>
        <taxon>Eukaryota</taxon>
        <taxon>Fungi</taxon>
        <taxon>Fungi incertae sedis</taxon>
        <taxon>Microsporidia</taxon>
        <taxon>Hepatosporidae</taxon>
        <taxon>Hepatospora</taxon>
    </lineage>
</organism>
<comment type="caution">
    <text evidence="1">The sequence shown here is derived from an EMBL/GenBank/DDBJ whole genome shotgun (WGS) entry which is preliminary data.</text>
</comment>
<dbReference type="EMBL" id="LVKB01000098">
    <property type="protein sequence ID" value="ORD96350.1"/>
    <property type="molecule type" value="Genomic_DNA"/>
</dbReference>
<gene>
    <name evidence="1" type="ORF">HERIO_1711</name>
</gene>
<evidence type="ECO:0000313" key="1">
    <source>
        <dbReference type="EMBL" id="ORD96350.1"/>
    </source>
</evidence>
<proteinExistence type="predicted"/>
<evidence type="ECO:0000313" key="2">
    <source>
        <dbReference type="Proteomes" id="UP000192356"/>
    </source>
</evidence>
<sequence>MTDIELENKIININKIDGIDEEENRIEIGCTFIYRLNKLLSLLSEGFGNNFLLKSCFIN</sequence>
<protein>
    <submittedName>
        <fullName evidence="1">Uncharacterized protein</fullName>
    </submittedName>
</protein>
<dbReference type="AlphaFoldDB" id="A0A1X0Q989"/>
<accession>A0A1X0Q989</accession>
<keyword evidence="2" id="KW-1185">Reference proteome</keyword>